<name>A0A4U6XE91_9PEZI</name>
<dbReference type="Proteomes" id="UP000310108">
    <property type="component" value="Unassembled WGS sequence"/>
</dbReference>
<reference evidence="2 3" key="1">
    <citation type="journal article" date="2019" name="PLoS ONE">
        <title>Comparative genome analysis indicates high evolutionary potential of pathogenicity genes in Colletotrichum tanaceti.</title>
        <authorList>
            <person name="Lelwala R.V."/>
            <person name="Korhonen P.K."/>
            <person name="Young N.D."/>
            <person name="Scott J.B."/>
            <person name="Ades P.A."/>
            <person name="Gasser R.B."/>
            <person name="Taylor P.W.J."/>
        </authorList>
    </citation>
    <scope>NUCLEOTIDE SEQUENCE [LARGE SCALE GENOMIC DNA]</scope>
    <source>
        <strain evidence="2">BRIP57314</strain>
    </source>
</reference>
<evidence type="ECO:0000256" key="1">
    <source>
        <dbReference type="SAM" id="MobiDB-lite"/>
    </source>
</evidence>
<keyword evidence="3" id="KW-1185">Reference proteome</keyword>
<protein>
    <submittedName>
        <fullName evidence="2">Uncharacterized protein</fullName>
    </submittedName>
</protein>
<dbReference type="AlphaFoldDB" id="A0A4U6XE91"/>
<organism evidence="2 3">
    <name type="scientific">Colletotrichum tanaceti</name>
    <dbReference type="NCBI Taxonomy" id="1306861"/>
    <lineage>
        <taxon>Eukaryota</taxon>
        <taxon>Fungi</taxon>
        <taxon>Dikarya</taxon>
        <taxon>Ascomycota</taxon>
        <taxon>Pezizomycotina</taxon>
        <taxon>Sordariomycetes</taxon>
        <taxon>Hypocreomycetidae</taxon>
        <taxon>Glomerellales</taxon>
        <taxon>Glomerellaceae</taxon>
        <taxon>Colletotrichum</taxon>
        <taxon>Colletotrichum destructivum species complex</taxon>
    </lineage>
</organism>
<sequence length="284" mass="29696">MDLLGSLTRMYLPSCSRLRHMSAMVRTIPQPLERDRFIWLAKSRGFQPTTPRMTCLSLDLGLARDTNLENTLARRNPKTSKAQAKGRGGVPKLHDVGAGEDALHRPPGELARVVLHLGCNDGTALTDELRPPVEGATAALGLAVELVESVQGDELVVAADGVLLDGIDLGTDDEVDVVLLAVGGEVELAVLVGLGGGRVRVLGGIVERVGVGHLDLLALILDDNLVGEVVVDVGGLLSKSAGHVEAVLGAVRGVHGRVGGILVDSDHVEGGIVALVEEDLVPLH</sequence>
<accession>A0A4U6XE91</accession>
<gene>
    <name evidence="2" type="ORF">CTA1_8053</name>
</gene>
<evidence type="ECO:0000313" key="2">
    <source>
        <dbReference type="EMBL" id="TKW52197.1"/>
    </source>
</evidence>
<proteinExistence type="predicted"/>
<evidence type="ECO:0000313" key="3">
    <source>
        <dbReference type="Proteomes" id="UP000310108"/>
    </source>
</evidence>
<feature type="region of interest" description="Disordered" evidence="1">
    <location>
        <begin position="77"/>
        <end position="98"/>
    </location>
</feature>
<comment type="caution">
    <text evidence="2">The sequence shown here is derived from an EMBL/GenBank/DDBJ whole genome shotgun (WGS) entry which is preliminary data.</text>
</comment>
<dbReference type="EMBL" id="PJEX01000255">
    <property type="protein sequence ID" value="TKW52197.1"/>
    <property type="molecule type" value="Genomic_DNA"/>
</dbReference>